<keyword evidence="2" id="KW-1185">Reference proteome</keyword>
<dbReference type="EMBL" id="QWLN02004660">
    <property type="protein sequence ID" value="TEA38741.1"/>
    <property type="molecule type" value="Genomic_DNA"/>
</dbReference>
<accession>A0A484GTQ4</accession>
<organism evidence="1 2">
    <name type="scientific">Sousa chinensis</name>
    <name type="common">Indo-pacific humpbacked dolphin</name>
    <name type="synonym">Steno chinensis</name>
    <dbReference type="NCBI Taxonomy" id="103600"/>
    <lineage>
        <taxon>Eukaryota</taxon>
        <taxon>Metazoa</taxon>
        <taxon>Chordata</taxon>
        <taxon>Craniata</taxon>
        <taxon>Vertebrata</taxon>
        <taxon>Euteleostomi</taxon>
        <taxon>Mammalia</taxon>
        <taxon>Eutheria</taxon>
        <taxon>Laurasiatheria</taxon>
        <taxon>Artiodactyla</taxon>
        <taxon>Whippomorpha</taxon>
        <taxon>Cetacea</taxon>
        <taxon>Odontoceti</taxon>
        <taxon>Delphinidae</taxon>
        <taxon>Sousa</taxon>
    </lineage>
</organism>
<name>A0A484GTQ4_SOUCH</name>
<evidence type="ECO:0000313" key="2">
    <source>
        <dbReference type="Proteomes" id="UP000295264"/>
    </source>
</evidence>
<feature type="non-terminal residue" evidence="1">
    <location>
        <position position="85"/>
    </location>
</feature>
<feature type="non-terminal residue" evidence="1">
    <location>
        <position position="1"/>
    </location>
</feature>
<dbReference type="AlphaFoldDB" id="A0A484GTQ4"/>
<sequence length="85" mass="9477">EPSGPIILYLFGPSAFEGSSLDLSFPSPFEYIEEALDVSPGGVMGLKDSPNQIQKPLWIFPELFTMTFPVRQIRSGKWDVCLDEP</sequence>
<gene>
    <name evidence="1" type="ORF">DBR06_SOUSAS610095</name>
</gene>
<evidence type="ECO:0000313" key="1">
    <source>
        <dbReference type="EMBL" id="TEA38741.1"/>
    </source>
</evidence>
<protein>
    <submittedName>
        <fullName evidence="1">Uncharacterized protein</fullName>
    </submittedName>
</protein>
<dbReference type="Proteomes" id="UP000295264">
    <property type="component" value="Unassembled WGS sequence"/>
</dbReference>
<reference evidence="1 2" key="1">
    <citation type="journal article" date="2018" name="Genomics">
        <title>Molecular footprints of inshore aquatic adaptation in Indo-Pacific humpback dolphin (Sousa chinensis).</title>
        <authorList>
            <person name="Ming Y."/>
            <person name="Jian J."/>
            <person name="Yu F."/>
            <person name="Yu X."/>
            <person name="Wang J."/>
            <person name="Liu W."/>
        </authorList>
    </citation>
    <scope>NUCLEOTIDE SEQUENCE [LARGE SCALE GENOMIC DNA]</scope>
    <source>
        <strain evidence="1">MY-2018</strain>
        <tissue evidence="1">Skin</tissue>
    </source>
</reference>
<comment type="caution">
    <text evidence="1">The sequence shown here is derived from an EMBL/GenBank/DDBJ whole genome shotgun (WGS) entry which is preliminary data.</text>
</comment>
<proteinExistence type="predicted"/>